<organism evidence="1 2">
    <name type="scientific">Diceros bicornis minor</name>
    <name type="common">South-central black rhinoceros</name>
    <dbReference type="NCBI Taxonomy" id="77932"/>
    <lineage>
        <taxon>Eukaryota</taxon>
        <taxon>Metazoa</taxon>
        <taxon>Chordata</taxon>
        <taxon>Craniata</taxon>
        <taxon>Vertebrata</taxon>
        <taxon>Euteleostomi</taxon>
        <taxon>Mammalia</taxon>
        <taxon>Eutheria</taxon>
        <taxon>Laurasiatheria</taxon>
        <taxon>Perissodactyla</taxon>
        <taxon>Rhinocerotidae</taxon>
        <taxon>Diceros</taxon>
    </lineage>
</organism>
<dbReference type="InterPro" id="IPR050199">
    <property type="entry name" value="IgHV"/>
</dbReference>
<dbReference type="Proteomes" id="UP000551758">
    <property type="component" value="Unassembled WGS sequence"/>
</dbReference>
<keyword evidence="2" id="KW-1185">Reference proteome</keyword>
<dbReference type="EMBL" id="JACDTQ010002713">
    <property type="protein sequence ID" value="KAF5916447.1"/>
    <property type="molecule type" value="Genomic_DNA"/>
</dbReference>
<reference evidence="1 2" key="1">
    <citation type="journal article" date="2020" name="Mol. Biol. Evol.">
        <title>Interspecific Gene Flow and the Evolution of Specialization in Black and White Rhinoceros.</title>
        <authorList>
            <person name="Moodley Y."/>
            <person name="Westbury M.V."/>
            <person name="Russo I.M."/>
            <person name="Gopalakrishnan S."/>
            <person name="Rakotoarivelo A."/>
            <person name="Olsen R.A."/>
            <person name="Prost S."/>
            <person name="Tunstall T."/>
            <person name="Ryder O.A."/>
            <person name="Dalen L."/>
            <person name="Bruford M.W."/>
        </authorList>
    </citation>
    <scope>NUCLEOTIDE SEQUENCE [LARGE SCALE GENOMIC DNA]</scope>
    <source>
        <strain evidence="1">SBR-YM</strain>
        <tissue evidence="1">Skin</tissue>
    </source>
</reference>
<evidence type="ECO:0000313" key="1">
    <source>
        <dbReference type="EMBL" id="KAF5916447.1"/>
    </source>
</evidence>
<dbReference type="Gene3D" id="2.60.40.10">
    <property type="entry name" value="Immunoglobulins"/>
    <property type="match status" value="1"/>
</dbReference>
<dbReference type="InterPro" id="IPR036179">
    <property type="entry name" value="Ig-like_dom_sf"/>
</dbReference>
<dbReference type="SUPFAM" id="SSF48726">
    <property type="entry name" value="Immunoglobulin"/>
    <property type="match status" value="1"/>
</dbReference>
<evidence type="ECO:0000313" key="2">
    <source>
        <dbReference type="Proteomes" id="UP000551758"/>
    </source>
</evidence>
<dbReference type="InterPro" id="IPR013783">
    <property type="entry name" value="Ig-like_fold"/>
</dbReference>
<sequence>MDRGYPRVHLKFATCGVFSTHKCTRRMEHKAHLELTFYNNTTRDEFSLPPGALSQVQLQESGPGLVKPSRTLPLVCAVTGVSITTSGYEWNWICQPPGKGL</sequence>
<accession>A0A7J7EL81</accession>
<dbReference type="PANTHER" id="PTHR23266">
    <property type="entry name" value="IMMUNOGLOBULIN HEAVY CHAIN"/>
    <property type="match status" value="1"/>
</dbReference>
<name>A0A7J7EL81_DICBM</name>
<gene>
    <name evidence="1" type="ORF">HPG69_006851</name>
</gene>
<proteinExistence type="predicted"/>
<protein>
    <submittedName>
        <fullName evidence="1">Uncharacterized protein</fullName>
    </submittedName>
</protein>
<comment type="caution">
    <text evidence="1">The sequence shown here is derived from an EMBL/GenBank/DDBJ whole genome shotgun (WGS) entry which is preliminary data.</text>
</comment>
<dbReference type="AlphaFoldDB" id="A0A7J7EL81"/>